<organism evidence="1 2">
    <name type="scientific">Anoxybacillus gonensis</name>
    <dbReference type="NCBI Taxonomy" id="198467"/>
    <lineage>
        <taxon>Bacteria</taxon>
        <taxon>Bacillati</taxon>
        <taxon>Bacillota</taxon>
        <taxon>Bacilli</taxon>
        <taxon>Bacillales</taxon>
        <taxon>Anoxybacillaceae</taxon>
        <taxon>Anoxybacillus</taxon>
    </lineage>
</organism>
<dbReference type="AlphaFoldDB" id="A0AAW7TFC6"/>
<sequence length="113" mass="12788">MSALNKYVIIAHFHLMLRQNNFSEADLKEAVDLLHKELFPEFWAKANDKLEKEATATTTAEVTMQGNVAITSEEFQAILDKAPIIDLDKVQNNLFAEPIKPYNVSKEFGSDEC</sequence>
<dbReference type="KEGG" id="agn:AFK25_02265"/>
<comment type="caution">
    <text evidence="1">The sequence shown here is derived from an EMBL/GenBank/DDBJ whole genome shotgun (WGS) entry which is preliminary data.</text>
</comment>
<name>A0AAW7TFC6_9BACL</name>
<dbReference type="RefSeq" id="WP_035064579.1">
    <property type="nucleotide sequence ID" value="NZ_CP012152.1"/>
</dbReference>
<dbReference type="Proteomes" id="UP001176117">
    <property type="component" value="Unassembled WGS sequence"/>
</dbReference>
<keyword evidence="2" id="KW-1185">Reference proteome</keyword>
<accession>A0AAW7TFC6</accession>
<gene>
    <name evidence="1" type="ORF">NBU54_03845</name>
</gene>
<protein>
    <submittedName>
        <fullName evidence="1">Uncharacterized protein</fullName>
    </submittedName>
</protein>
<proteinExistence type="predicted"/>
<evidence type="ECO:0000313" key="2">
    <source>
        <dbReference type="Proteomes" id="UP001176117"/>
    </source>
</evidence>
<dbReference type="EMBL" id="JAMOGB010000002">
    <property type="protein sequence ID" value="MDO0876814.1"/>
    <property type="molecule type" value="Genomic_DNA"/>
</dbReference>
<evidence type="ECO:0000313" key="1">
    <source>
        <dbReference type="EMBL" id="MDO0876814.1"/>
    </source>
</evidence>
<reference evidence="1" key="1">
    <citation type="submission" date="2022-05" db="EMBL/GenBank/DDBJ databases">
        <title>Genome-based reclassification of Anoxybacillus salavatliensis Cihan et al. as a later heterotypic synonym of Anoxybacillus gonensis Belduz et al. 2003.</title>
        <authorList>
            <person name="Inan Bektas K."/>
            <person name="Guler H.I."/>
            <person name="Belduz A.O."/>
            <person name="Canakci S."/>
        </authorList>
    </citation>
    <scope>NUCLEOTIDE SEQUENCE</scope>
    <source>
        <strain evidence="1">NCIMB 13933</strain>
    </source>
</reference>